<evidence type="ECO:0000313" key="5">
    <source>
        <dbReference type="Proteomes" id="UP000245884"/>
    </source>
</evidence>
<dbReference type="GeneID" id="37029035"/>
<keyword evidence="2" id="KW-0802">TPR repeat</keyword>
<evidence type="ECO:0000256" key="3">
    <source>
        <dbReference type="SAM" id="MobiDB-lite"/>
    </source>
</evidence>
<name>A0A316UGL3_9BASI</name>
<feature type="region of interest" description="Disordered" evidence="3">
    <location>
        <begin position="363"/>
        <end position="383"/>
    </location>
</feature>
<feature type="compositionally biased region" description="Polar residues" evidence="3">
    <location>
        <begin position="363"/>
        <end position="382"/>
    </location>
</feature>
<feature type="compositionally biased region" description="Polar residues" evidence="3">
    <location>
        <begin position="336"/>
        <end position="349"/>
    </location>
</feature>
<feature type="region of interest" description="Disordered" evidence="3">
    <location>
        <begin position="684"/>
        <end position="766"/>
    </location>
</feature>
<dbReference type="SUPFAM" id="SSF48452">
    <property type="entry name" value="TPR-like"/>
    <property type="match status" value="1"/>
</dbReference>
<dbReference type="AlphaFoldDB" id="A0A316UGL3"/>
<dbReference type="RefSeq" id="XP_025359014.1">
    <property type="nucleotide sequence ID" value="XM_025507212.1"/>
</dbReference>
<feature type="compositionally biased region" description="Basic and acidic residues" evidence="3">
    <location>
        <begin position="296"/>
        <end position="312"/>
    </location>
</feature>
<dbReference type="Gene3D" id="1.25.40.10">
    <property type="entry name" value="Tetratricopeptide repeat domain"/>
    <property type="match status" value="1"/>
</dbReference>
<dbReference type="InterPro" id="IPR011990">
    <property type="entry name" value="TPR-like_helical_dom_sf"/>
</dbReference>
<dbReference type="PANTHER" id="PTHR16193">
    <property type="entry name" value="TETRATRICOPEPTIDE REPEAT PROTEIN 27"/>
    <property type="match status" value="1"/>
</dbReference>
<dbReference type="PANTHER" id="PTHR16193:SF0">
    <property type="entry name" value="TETRATRICOPEPTIDE REPEAT PROTEIN 27"/>
    <property type="match status" value="1"/>
</dbReference>
<evidence type="ECO:0000256" key="2">
    <source>
        <dbReference type="ARBA" id="ARBA00022803"/>
    </source>
</evidence>
<reference evidence="4 5" key="1">
    <citation type="journal article" date="2018" name="Mol. Biol. Evol.">
        <title>Broad Genomic Sampling Reveals a Smut Pathogenic Ancestry of the Fungal Clade Ustilaginomycotina.</title>
        <authorList>
            <person name="Kijpornyongpan T."/>
            <person name="Mondo S.J."/>
            <person name="Barry K."/>
            <person name="Sandor L."/>
            <person name="Lee J."/>
            <person name="Lipzen A."/>
            <person name="Pangilinan J."/>
            <person name="LaButti K."/>
            <person name="Hainaut M."/>
            <person name="Henrissat B."/>
            <person name="Grigoriev I.V."/>
            <person name="Spatafora J.W."/>
            <person name="Aime M.C."/>
        </authorList>
    </citation>
    <scope>NUCLEOTIDE SEQUENCE [LARGE SCALE GENOMIC DNA]</scope>
    <source>
        <strain evidence="4 5">MCA 5214</strain>
    </source>
</reference>
<feature type="region of interest" description="Disordered" evidence="3">
    <location>
        <begin position="852"/>
        <end position="876"/>
    </location>
</feature>
<feature type="region of interest" description="Disordered" evidence="3">
    <location>
        <begin position="296"/>
        <end position="349"/>
    </location>
</feature>
<gene>
    <name evidence="4" type="ORF">BDZ90DRAFT_234965</name>
</gene>
<accession>A0A316UGL3</accession>
<dbReference type="EMBL" id="KZ819681">
    <property type="protein sequence ID" value="PWN24402.1"/>
    <property type="molecule type" value="Genomic_DNA"/>
</dbReference>
<dbReference type="InterPro" id="IPR044244">
    <property type="entry name" value="TTC27/Emw1"/>
</dbReference>
<feature type="compositionally biased region" description="Low complexity" evidence="3">
    <location>
        <begin position="720"/>
        <end position="735"/>
    </location>
</feature>
<sequence>MAAPSSSSSSASTSEWHLITYQSVSHDGDLLSAPLRSHAAKEYFSQVAQHYASHSKTSNADLLPAILKPSSSSSVSPLECLEVAVAALNAFVQLNWTGPELSSDSLQPGSLLRWAEPSAFAPRSLDGGDGSDALDTALKSSALEALTWQGEPAYHLCRHAFFLTLATAIIDGLSGDQVASQQLLSLPWWKLRVAMVHNRILDEPVALPRSILDQVDRLLAQLAARGPQAAQLHARLLVERGLALSKTGSDKEANDYFVQAASATGLRYELSGALGKKTKYQQEEKTILVVLAESSEEAKKAEEEEQGSKDGKASNGATPAASSSSAEAAPTGWKSAPSTSSSTDLPTNYELNDDTLLEQTRFTSNASPSSAVSARDPNSQPALTPLDQSILLALSLFHTNTSPTHGLTTSQISAFVSRVALHPRNWSVYTMALLLRSRLEATRTRTAERAVLQLQALLDQMPSTDSAPRERLRFFFQLDLPSKWEMQAELARRYATLGVLRSALEIYERIEMWEDVVACLGALGRQEEGIEVVRSLLEGGRREVGEVLASKKASSSSDRLTRARRAKLWCLLGDLEPEKSKSHYLTAWRTSGSSSSRAARSLGGLYFSLTQYSRATLWLRRALRLSSLMGRTWFMLGCCYLRSEAWGRAARCFRRCTAVDEEDGEAWNNLASCYLRMAGEVEAGGERGGQVTREELEGDEVEEGEASGGEGEEDEDADDAASTTSSMQTATTADSGVALTARGSEAGDDDDEAGNRPSSPPAAPRTILTPYILKILSQRCLRHSLRHSSDSWRVWSNYMVVSVDVGDVSEACRAFAQVVKLKAKQDGGRVRDAEEEIDWAVLRKLVDVAAGEERDKKSKEASTTAAGVAPPTTAGANGTSSYLDLVSAPLTAPTAAQENSSGPANGSPSFLSTSLLSLLTTTLPPLLPTPPPASLPFILARLHLATRAPSQAITAYLEAFRCVVPPTAPACAEREHWQKACAAAVEMCENVSAVAGQLDDDEEESRAKRKAKSALKGFMARQKSAWEGEQGWAELEKWLDELA</sequence>
<feature type="compositionally biased region" description="Low complexity" evidence="3">
    <location>
        <begin position="313"/>
        <end position="329"/>
    </location>
</feature>
<feature type="compositionally biased region" description="Acidic residues" evidence="3">
    <location>
        <begin position="696"/>
        <end position="719"/>
    </location>
</feature>
<evidence type="ECO:0000256" key="1">
    <source>
        <dbReference type="ARBA" id="ARBA00022737"/>
    </source>
</evidence>
<protein>
    <submittedName>
        <fullName evidence="4">TPR-like protein</fullName>
    </submittedName>
</protein>
<evidence type="ECO:0000313" key="4">
    <source>
        <dbReference type="EMBL" id="PWN24402.1"/>
    </source>
</evidence>
<keyword evidence="1" id="KW-0677">Repeat</keyword>
<organism evidence="4 5">
    <name type="scientific">Jaminaea rosea</name>
    <dbReference type="NCBI Taxonomy" id="1569628"/>
    <lineage>
        <taxon>Eukaryota</taxon>
        <taxon>Fungi</taxon>
        <taxon>Dikarya</taxon>
        <taxon>Basidiomycota</taxon>
        <taxon>Ustilaginomycotina</taxon>
        <taxon>Exobasidiomycetes</taxon>
        <taxon>Microstromatales</taxon>
        <taxon>Microstromatales incertae sedis</taxon>
        <taxon>Jaminaea</taxon>
    </lineage>
</organism>
<feature type="compositionally biased region" description="Low complexity" evidence="3">
    <location>
        <begin position="861"/>
        <end position="876"/>
    </location>
</feature>
<dbReference type="Proteomes" id="UP000245884">
    <property type="component" value="Unassembled WGS sequence"/>
</dbReference>
<proteinExistence type="predicted"/>
<keyword evidence="5" id="KW-1185">Reference proteome</keyword>
<dbReference type="STRING" id="1569628.A0A316UGL3"/>
<dbReference type="OrthoDB" id="1936594at2759"/>